<accession>A0A0K2CS20</accession>
<dbReference type="AlphaFoldDB" id="A0A0K2CS20"/>
<dbReference type="EMBL" id="JAWPBU010000034">
    <property type="protein sequence ID" value="MDW2761000.1"/>
    <property type="molecule type" value="Genomic_DNA"/>
</dbReference>
<dbReference type="Proteomes" id="UP001278087">
    <property type="component" value="Unassembled WGS sequence"/>
</dbReference>
<dbReference type="EMBL" id="KP987215">
    <property type="protein sequence ID" value="ALA08752.1"/>
    <property type="molecule type" value="Genomic_DNA"/>
</dbReference>
<name>A0A0K2CS20_CITFR</name>
<reference evidence="2" key="4">
    <citation type="submission" date="2021-07" db="EMBL/GenBank/DDBJ databases">
        <authorList>
            <consortium name="Clinical and Environmental Microbiology Branch: Whole genome sequencing antimicrobial resistance pathogens in the healthcare setting"/>
        </authorList>
    </citation>
    <scope>NUCLEOTIDE SEQUENCE</scope>
    <source>
        <strain evidence="2">2021DK-00049</strain>
    </source>
</reference>
<reference evidence="3" key="3">
    <citation type="submission" date="2020-09" db="EMBL/GenBank/DDBJ databases">
        <authorList>
            <consortium name="NCBI Pathogen Detection Project"/>
        </authorList>
    </citation>
    <scope>NUCLEOTIDE SEQUENCE</scope>
    <source>
        <strain evidence="3">O50</strain>
    </source>
</reference>
<evidence type="ECO:0000313" key="2">
    <source>
        <dbReference type="EMBL" id="EHT9942178.1"/>
    </source>
</evidence>
<sequence length="78" mass="9133">MRKRNPFREELKLARSQRKKLQTIVDKLNDMSAEWADWHGGLETDFYLLAEAVYPQLAVLDEQITEWARGEGDPREDG</sequence>
<protein>
    <submittedName>
        <fullName evidence="1">Uncharacterized protein</fullName>
    </submittedName>
</protein>
<dbReference type="EMBL" id="DACSXJ010000073">
    <property type="protein sequence ID" value="HAT3900756.1"/>
    <property type="molecule type" value="Genomic_DNA"/>
</dbReference>
<reference evidence="3" key="2">
    <citation type="journal article" date="2018" name="Genome Biol.">
        <title>SKESA: strategic k-mer extension for scrupulous assemblies.</title>
        <authorList>
            <person name="Souvorov A."/>
            <person name="Agarwala R."/>
            <person name="Lipman D.J."/>
        </authorList>
    </citation>
    <scope>NUCLEOTIDE SEQUENCE</scope>
    <source>
        <strain evidence="3">O50</strain>
    </source>
</reference>
<reference evidence="4" key="5">
    <citation type="submission" date="2023-10" db="EMBL/GenBank/DDBJ databases">
        <title>Fecal carriage and genetic characteristics of carbapenem-resistant Enterobacterales among healthy adults from four provinces of China.</title>
        <authorList>
            <person name="Li Y."/>
            <person name="Zhang R."/>
        </authorList>
    </citation>
    <scope>NUCLEOTIDE SEQUENCE</scope>
    <source>
        <strain evidence="4">HN-136</strain>
    </source>
</reference>
<evidence type="ECO:0000313" key="1">
    <source>
        <dbReference type="EMBL" id="ALA08752.1"/>
    </source>
</evidence>
<reference evidence="1" key="1">
    <citation type="journal article" date="2015" name="J. Antimicrob. Chemother.">
        <title>Coexistence of a novel KPC-2-encoding MDR plasmid and an NDM-1-encoding pNDM-HN380-like plasmid in a clinical isolate of Citrobacter freundii.</title>
        <authorList>
            <person name="Feng J."/>
            <person name="Qiu Y."/>
            <person name="Yin Z."/>
            <person name="Chen W."/>
            <person name="Yang H."/>
            <person name="Yang W."/>
            <person name="Wang J."/>
            <person name="Gao Y."/>
            <person name="Zhou D."/>
        </authorList>
    </citation>
    <scope>NUCLEOTIDE SEQUENCE</scope>
    <source>
        <strain evidence="1">112298</strain>
        <plasmid evidence="1">p112298-KPC</plasmid>
    </source>
</reference>
<organism evidence="1">
    <name type="scientific">Citrobacter freundii</name>
    <dbReference type="NCBI Taxonomy" id="546"/>
    <lineage>
        <taxon>Bacteria</taxon>
        <taxon>Pseudomonadati</taxon>
        <taxon>Pseudomonadota</taxon>
        <taxon>Gammaproteobacteria</taxon>
        <taxon>Enterobacterales</taxon>
        <taxon>Enterobacteriaceae</taxon>
        <taxon>Citrobacter</taxon>
        <taxon>Citrobacter freundii complex</taxon>
    </lineage>
</organism>
<proteinExistence type="predicted"/>
<keyword evidence="1" id="KW-0614">Plasmid</keyword>
<evidence type="ECO:0000313" key="3">
    <source>
        <dbReference type="EMBL" id="HAT3900756.1"/>
    </source>
</evidence>
<geneLocation type="plasmid" evidence="1">
    <name>p112298-KPC</name>
</geneLocation>
<gene>
    <name evidence="3" type="ORF">I9Y29_005262</name>
    <name evidence="2" type="ORF">KY227_005354</name>
    <name evidence="1" type="ORF">p112298KPC_073</name>
    <name evidence="4" type="ORF">RYZ67_21310</name>
</gene>
<dbReference type="GeneID" id="39724685"/>
<dbReference type="EMBL" id="ABBJDF010000052">
    <property type="protein sequence ID" value="EHT9942178.1"/>
    <property type="molecule type" value="Genomic_DNA"/>
</dbReference>
<evidence type="ECO:0000313" key="4">
    <source>
        <dbReference type="EMBL" id="MDW2761000.1"/>
    </source>
</evidence>
<dbReference type="Proteomes" id="UP000855471">
    <property type="component" value="Unassembled WGS sequence"/>
</dbReference>
<dbReference type="RefSeq" id="WP_048227663.1">
    <property type="nucleotide sequence ID" value="NZ_CM008470.1"/>
</dbReference>